<proteinExistence type="predicted"/>
<evidence type="ECO:0000259" key="2">
    <source>
        <dbReference type="PROSITE" id="PS51186"/>
    </source>
</evidence>
<feature type="region of interest" description="Disordered" evidence="1">
    <location>
        <begin position="1"/>
        <end position="32"/>
    </location>
</feature>
<dbReference type="InterPro" id="IPR000182">
    <property type="entry name" value="GNAT_dom"/>
</dbReference>
<reference evidence="4" key="1">
    <citation type="journal article" date="2019" name="Int. J. Syst. Evol. Microbiol.">
        <title>The Global Catalogue of Microorganisms (GCM) 10K type strain sequencing project: providing services to taxonomists for standard genome sequencing and annotation.</title>
        <authorList>
            <consortium name="The Broad Institute Genomics Platform"/>
            <consortium name="The Broad Institute Genome Sequencing Center for Infectious Disease"/>
            <person name="Wu L."/>
            <person name="Ma J."/>
        </authorList>
    </citation>
    <scope>NUCLEOTIDE SEQUENCE [LARGE SCALE GENOMIC DNA]</scope>
    <source>
        <strain evidence="4">JCM 4594</strain>
    </source>
</reference>
<keyword evidence="4" id="KW-1185">Reference proteome</keyword>
<dbReference type="InterPro" id="IPR016181">
    <property type="entry name" value="Acyl_CoA_acyltransferase"/>
</dbReference>
<accession>A0ABQ2ZYI1</accession>
<feature type="domain" description="N-acetyltransferase" evidence="2">
    <location>
        <begin position="69"/>
        <end position="243"/>
    </location>
</feature>
<dbReference type="Proteomes" id="UP000600946">
    <property type="component" value="Unassembled WGS sequence"/>
</dbReference>
<name>A0ABQ2ZYI1_9ACTN</name>
<evidence type="ECO:0000313" key="3">
    <source>
        <dbReference type="EMBL" id="GGY27007.1"/>
    </source>
</evidence>
<sequence length="245" mass="26431">MHQGAQAPVPGARTLPGGVRPGRRGGRARAAGAADFGTQRVRLVTEGPALSVHLPPTAVTCHAVAMTEVFLRRLSRWQAEQQRESVADLYTAAYDDVPGVEPLGRSGFLRRFAEDVQRPGFDMIIAGDPFLVGCAYGYPPGREGEWWHGFRGASTDGIEELATADRVFALAELMVLPNRRRTGIATRLQERLLERQEADLLTALVATTNTAAAAACAAWGWTRSPLTTPPPQGPALDAWIRRPSG</sequence>
<gene>
    <name evidence="3" type="ORF">GCM10010326_20690</name>
</gene>
<dbReference type="EMBL" id="BMUU01000003">
    <property type="protein sequence ID" value="GGY27007.1"/>
    <property type="molecule type" value="Genomic_DNA"/>
</dbReference>
<evidence type="ECO:0000313" key="4">
    <source>
        <dbReference type="Proteomes" id="UP000600946"/>
    </source>
</evidence>
<organism evidence="3 4">
    <name type="scientific">Streptomyces xanthochromogenes</name>
    <dbReference type="NCBI Taxonomy" id="67384"/>
    <lineage>
        <taxon>Bacteria</taxon>
        <taxon>Bacillati</taxon>
        <taxon>Actinomycetota</taxon>
        <taxon>Actinomycetes</taxon>
        <taxon>Kitasatosporales</taxon>
        <taxon>Streptomycetaceae</taxon>
        <taxon>Streptomyces</taxon>
    </lineage>
</organism>
<comment type="caution">
    <text evidence="3">The sequence shown here is derived from an EMBL/GenBank/DDBJ whole genome shotgun (WGS) entry which is preliminary data.</text>
</comment>
<dbReference type="PROSITE" id="PS51186">
    <property type="entry name" value="GNAT"/>
    <property type="match status" value="1"/>
</dbReference>
<evidence type="ECO:0000256" key="1">
    <source>
        <dbReference type="SAM" id="MobiDB-lite"/>
    </source>
</evidence>
<dbReference type="Gene3D" id="3.40.630.30">
    <property type="match status" value="1"/>
</dbReference>
<dbReference type="SUPFAM" id="SSF55729">
    <property type="entry name" value="Acyl-CoA N-acyltransferases (Nat)"/>
    <property type="match status" value="1"/>
</dbReference>
<protein>
    <recommendedName>
        <fullName evidence="2">N-acetyltransferase domain-containing protein</fullName>
    </recommendedName>
</protein>